<dbReference type="Gene3D" id="3.40.50.720">
    <property type="entry name" value="NAD(P)-binding Rossmann-like Domain"/>
    <property type="match status" value="1"/>
</dbReference>
<evidence type="ECO:0000256" key="1">
    <source>
        <dbReference type="ARBA" id="ARBA00001911"/>
    </source>
</evidence>
<dbReference type="GO" id="GO:0042732">
    <property type="term" value="P:D-xylose metabolic process"/>
    <property type="evidence" value="ECO:0007669"/>
    <property type="project" value="InterPro"/>
</dbReference>
<accession>A0A6A2X9M4</accession>
<name>A0A6A2X9M4_HIBSY</name>
<keyword evidence="2" id="KW-0210">Decarboxylase</keyword>
<keyword evidence="3" id="KW-0520">NAD</keyword>
<evidence type="ECO:0000256" key="5">
    <source>
        <dbReference type="SAM" id="MobiDB-lite"/>
    </source>
</evidence>
<sequence>MHEHRQPACRQQFRSSSNPDQRRGVSVMYKSIKVDGVIRLMEGENTGPFHIGNPGYHIQVSSMLELAEAVKELINPDDPQQRKADITKAKELLVWEPTTVKLHDGLSLM</sequence>
<dbReference type="GO" id="GO:0005737">
    <property type="term" value="C:cytoplasm"/>
    <property type="evidence" value="ECO:0007669"/>
    <property type="project" value="TreeGrafter"/>
</dbReference>
<dbReference type="SUPFAM" id="SSF51735">
    <property type="entry name" value="NAD(P)-binding Rossmann-fold domains"/>
    <property type="match status" value="1"/>
</dbReference>
<organism evidence="6 7">
    <name type="scientific">Hibiscus syriacus</name>
    <name type="common">Rose of Sharon</name>
    <dbReference type="NCBI Taxonomy" id="106335"/>
    <lineage>
        <taxon>Eukaryota</taxon>
        <taxon>Viridiplantae</taxon>
        <taxon>Streptophyta</taxon>
        <taxon>Embryophyta</taxon>
        <taxon>Tracheophyta</taxon>
        <taxon>Spermatophyta</taxon>
        <taxon>Magnoliopsida</taxon>
        <taxon>eudicotyledons</taxon>
        <taxon>Gunneridae</taxon>
        <taxon>Pentapetalae</taxon>
        <taxon>rosids</taxon>
        <taxon>malvids</taxon>
        <taxon>Malvales</taxon>
        <taxon>Malvaceae</taxon>
        <taxon>Malvoideae</taxon>
        <taxon>Hibiscus</taxon>
    </lineage>
</organism>
<gene>
    <name evidence="6" type="ORF">F3Y22_tig00111877pilonHSYRG00282</name>
</gene>
<dbReference type="AlphaFoldDB" id="A0A6A2X9M4"/>
<evidence type="ECO:0000256" key="4">
    <source>
        <dbReference type="ARBA" id="ARBA00023239"/>
    </source>
</evidence>
<dbReference type="InterPro" id="IPR044516">
    <property type="entry name" value="UXS-like"/>
</dbReference>
<protein>
    <submittedName>
        <fullName evidence="6">UDP-glucuronic acid decarboxylase 3</fullName>
    </submittedName>
</protein>
<dbReference type="GO" id="GO:0048040">
    <property type="term" value="F:UDP-glucuronate decarboxylase activity"/>
    <property type="evidence" value="ECO:0007669"/>
    <property type="project" value="TreeGrafter"/>
</dbReference>
<comment type="cofactor">
    <cofactor evidence="1">
        <name>NAD(+)</name>
        <dbReference type="ChEBI" id="CHEBI:57540"/>
    </cofactor>
</comment>
<evidence type="ECO:0000256" key="2">
    <source>
        <dbReference type="ARBA" id="ARBA00022793"/>
    </source>
</evidence>
<comment type="caution">
    <text evidence="6">The sequence shown here is derived from an EMBL/GenBank/DDBJ whole genome shotgun (WGS) entry which is preliminary data.</text>
</comment>
<keyword evidence="4" id="KW-0456">Lyase</keyword>
<evidence type="ECO:0000256" key="3">
    <source>
        <dbReference type="ARBA" id="ARBA00023027"/>
    </source>
</evidence>
<reference evidence="6" key="1">
    <citation type="submission" date="2019-09" db="EMBL/GenBank/DDBJ databases">
        <title>Draft genome information of white flower Hibiscus syriacus.</title>
        <authorList>
            <person name="Kim Y.-M."/>
        </authorList>
    </citation>
    <scope>NUCLEOTIDE SEQUENCE [LARGE SCALE GENOMIC DNA]</scope>
    <source>
        <strain evidence="6">YM2019G1</strain>
    </source>
</reference>
<dbReference type="InterPro" id="IPR036291">
    <property type="entry name" value="NAD(P)-bd_dom_sf"/>
</dbReference>
<feature type="region of interest" description="Disordered" evidence="5">
    <location>
        <begin position="1"/>
        <end position="25"/>
    </location>
</feature>
<dbReference type="PANTHER" id="PTHR43078">
    <property type="entry name" value="UDP-GLUCURONIC ACID DECARBOXYLASE-RELATED"/>
    <property type="match status" value="1"/>
</dbReference>
<keyword evidence="7" id="KW-1185">Reference proteome</keyword>
<dbReference type="EMBL" id="VEPZ02001457">
    <property type="protein sequence ID" value="KAE8671982.1"/>
    <property type="molecule type" value="Genomic_DNA"/>
</dbReference>
<evidence type="ECO:0000313" key="6">
    <source>
        <dbReference type="EMBL" id="KAE8671982.1"/>
    </source>
</evidence>
<dbReference type="GO" id="GO:0070403">
    <property type="term" value="F:NAD+ binding"/>
    <property type="evidence" value="ECO:0007669"/>
    <property type="project" value="InterPro"/>
</dbReference>
<dbReference type="PANTHER" id="PTHR43078:SF7">
    <property type="entry name" value="UDP-GLUCURONATE DECARBOXYLASE"/>
    <property type="match status" value="1"/>
</dbReference>
<dbReference type="Proteomes" id="UP000436088">
    <property type="component" value="Unassembled WGS sequence"/>
</dbReference>
<evidence type="ECO:0000313" key="7">
    <source>
        <dbReference type="Proteomes" id="UP000436088"/>
    </source>
</evidence>
<proteinExistence type="predicted"/>